<evidence type="ECO:0008006" key="4">
    <source>
        <dbReference type="Google" id="ProtNLM"/>
    </source>
</evidence>
<protein>
    <recommendedName>
        <fullName evidence="4">GH26 domain-containing protein</fullName>
    </recommendedName>
</protein>
<organism evidence="2 3">
    <name type="scientific">Spongisporangium articulatum</name>
    <dbReference type="NCBI Taxonomy" id="3362603"/>
    <lineage>
        <taxon>Bacteria</taxon>
        <taxon>Bacillati</taxon>
        <taxon>Actinomycetota</taxon>
        <taxon>Actinomycetes</taxon>
        <taxon>Kineosporiales</taxon>
        <taxon>Kineosporiaceae</taxon>
        <taxon>Spongisporangium</taxon>
    </lineage>
</organism>
<comment type="caution">
    <text evidence="2">The sequence shown here is derived from an EMBL/GenBank/DDBJ whole genome shotgun (WGS) entry which is preliminary data.</text>
</comment>
<feature type="region of interest" description="Disordered" evidence="1">
    <location>
        <begin position="339"/>
        <end position="517"/>
    </location>
</feature>
<dbReference type="Proteomes" id="UP001612915">
    <property type="component" value="Unassembled WGS sequence"/>
</dbReference>
<feature type="compositionally biased region" description="Low complexity" evidence="1">
    <location>
        <begin position="421"/>
        <end position="447"/>
    </location>
</feature>
<evidence type="ECO:0000313" key="2">
    <source>
        <dbReference type="EMBL" id="MFI7588264.1"/>
    </source>
</evidence>
<accession>A0ABW8APH1</accession>
<proteinExistence type="predicted"/>
<dbReference type="SUPFAM" id="SSF51445">
    <property type="entry name" value="(Trans)glycosidases"/>
    <property type="match status" value="1"/>
</dbReference>
<dbReference type="EMBL" id="JBITLV010000004">
    <property type="protein sequence ID" value="MFI7588264.1"/>
    <property type="molecule type" value="Genomic_DNA"/>
</dbReference>
<feature type="compositionally biased region" description="Low complexity" evidence="1">
    <location>
        <begin position="467"/>
        <end position="503"/>
    </location>
</feature>
<evidence type="ECO:0000256" key="1">
    <source>
        <dbReference type="SAM" id="MobiDB-lite"/>
    </source>
</evidence>
<feature type="compositionally biased region" description="Pro residues" evidence="1">
    <location>
        <begin position="504"/>
        <end position="515"/>
    </location>
</feature>
<dbReference type="RefSeq" id="WP_398281507.1">
    <property type="nucleotide sequence ID" value="NZ_JBITLV010000004.1"/>
</dbReference>
<evidence type="ECO:0000313" key="3">
    <source>
        <dbReference type="Proteomes" id="UP001612915"/>
    </source>
</evidence>
<dbReference type="PRINTS" id="PR01217">
    <property type="entry name" value="PRICHEXTENSN"/>
</dbReference>
<keyword evidence="3" id="KW-1185">Reference proteome</keyword>
<name>A0ABW8APH1_9ACTN</name>
<dbReference type="InterPro" id="IPR017853">
    <property type="entry name" value="GH"/>
</dbReference>
<sequence>MRPAWKRSLRRFARRVWVTTLAVAVLGTGSIAFIAASAPASTAHASGLPWSSGVYAEHSADEAMAFGTWRRRPVDNISVFPDRGSWASMNSAWYLTDSVIPKGFKGDIVAAVPLWPQGSDVSANADGQWRTFAQQLADKDPDAYVRLGWEMNIGQYWKVTAANRTEWIAAFTRAVNAMHSVAPGLRIVWNPNWGGDQTGTSSRDVFQAVKSLVDVYAIDIYDSWPANGLRAGGQQLVGPGGLADSLAYAKANGKKFAVPEWGVACDGGGCQWQGHAGGDNAVYIAGLLAFLAANADRVAFESYFNEPAAYIRSALYPTGTNPAAGNAYVKALTGIAAQPDPGSGAGPGTTPSASASPSPSASVTGKPTASPSESATPEPSESPSPEPTWSLDPSTRPTAEPTDEPSHSASIPPPTTLPTWDPSEGTGPTTGPTGPTDGPTTGPSEGPTVPPTASPTDDLNGPPTAPASPTDSPTASPTASPTDSPSSGPTISPTTSPTTSPTDPATPPVTPPVVTPPVVTLPIYICILTGKTGPLDPALIAAVLGGAGG</sequence>
<reference evidence="2 3" key="1">
    <citation type="submission" date="2024-10" db="EMBL/GenBank/DDBJ databases">
        <title>The Natural Products Discovery Center: Release of the First 8490 Sequenced Strains for Exploring Actinobacteria Biosynthetic Diversity.</title>
        <authorList>
            <person name="Kalkreuter E."/>
            <person name="Kautsar S.A."/>
            <person name="Yang D."/>
            <person name="Bader C.D."/>
            <person name="Teijaro C.N."/>
            <person name="Fluegel L."/>
            <person name="Davis C.M."/>
            <person name="Simpson J.R."/>
            <person name="Lauterbach L."/>
            <person name="Steele A.D."/>
            <person name="Gui C."/>
            <person name="Meng S."/>
            <person name="Li G."/>
            <person name="Viehrig K."/>
            <person name="Ye F."/>
            <person name="Su P."/>
            <person name="Kiefer A.F."/>
            <person name="Nichols A."/>
            <person name="Cepeda A.J."/>
            <person name="Yan W."/>
            <person name="Fan B."/>
            <person name="Jiang Y."/>
            <person name="Adhikari A."/>
            <person name="Zheng C.-J."/>
            <person name="Schuster L."/>
            <person name="Cowan T.M."/>
            <person name="Smanski M.J."/>
            <person name="Chevrette M.G."/>
            <person name="De Carvalho L.P.S."/>
            <person name="Shen B."/>
        </authorList>
    </citation>
    <scope>NUCLEOTIDE SEQUENCE [LARGE SCALE GENOMIC DNA]</scope>
    <source>
        <strain evidence="2 3">NPDC049639</strain>
    </source>
</reference>
<dbReference type="Gene3D" id="3.20.20.80">
    <property type="entry name" value="Glycosidases"/>
    <property type="match status" value="1"/>
</dbReference>
<feature type="compositionally biased region" description="Low complexity" evidence="1">
    <location>
        <begin position="348"/>
        <end position="379"/>
    </location>
</feature>
<gene>
    <name evidence="2" type="ORF">ACIB24_14440</name>
</gene>